<accession>A7F0J9</accession>
<feature type="compositionally biased region" description="Acidic residues" evidence="1">
    <location>
        <begin position="449"/>
        <end position="461"/>
    </location>
</feature>
<feature type="compositionally biased region" description="Low complexity" evidence="1">
    <location>
        <begin position="128"/>
        <end position="137"/>
    </location>
</feature>
<evidence type="ECO:0000256" key="1">
    <source>
        <dbReference type="SAM" id="MobiDB-lite"/>
    </source>
</evidence>
<dbReference type="EMBL" id="CH476637">
    <property type="protein sequence ID" value="EDN95241.1"/>
    <property type="molecule type" value="Genomic_DNA"/>
</dbReference>
<reference evidence="3" key="1">
    <citation type="journal article" date="2011" name="PLoS Genet.">
        <title>Genomic analysis of the necrotrophic fungal pathogens Sclerotinia sclerotiorum and Botrytis cinerea.</title>
        <authorList>
            <person name="Amselem J."/>
            <person name="Cuomo C.A."/>
            <person name="van Kan J.A."/>
            <person name="Viaud M."/>
            <person name="Benito E.P."/>
            <person name="Couloux A."/>
            <person name="Coutinho P.M."/>
            <person name="de Vries R.P."/>
            <person name="Dyer P.S."/>
            <person name="Fillinger S."/>
            <person name="Fournier E."/>
            <person name="Gout L."/>
            <person name="Hahn M."/>
            <person name="Kohn L."/>
            <person name="Lapalu N."/>
            <person name="Plummer K.M."/>
            <person name="Pradier J.M."/>
            <person name="Quevillon E."/>
            <person name="Sharon A."/>
            <person name="Simon A."/>
            <person name="ten Have A."/>
            <person name="Tudzynski B."/>
            <person name="Tudzynski P."/>
            <person name="Wincker P."/>
            <person name="Andrew M."/>
            <person name="Anthouard V."/>
            <person name="Beever R.E."/>
            <person name="Beffa R."/>
            <person name="Benoit I."/>
            <person name="Bouzid O."/>
            <person name="Brault B."/>
            <person name="Chen Z."/>
            <person name="Choquer M."/>
            <person name="Collemare J."/>
            <person name="Cotton P."/>
            <person name="Danchin E.G."/>
            <person name="Da Silva C."/>
            <person name="Gautier A."/>
            <person name="Giraud C."/>
            <person name="Giraud T."/>
            <person name="Gonzalez C."/>
            <person name="Grossetete S."/>
            <person name="Guldener U."/>
            <person name="Henrissat B."/>
            <person name="Howlett B.J."/>
            <person name="Kodira C."/>
            <person name="Kretschmer M."/>
            <person name="Lappartient A."/>
            <person name="Leroch M."/>
            <person name="Levis C."/>
            <person name="Mauceli E."/>
            <person name="Neuveglise C."/>
            <person name="Oeser B."/>
            <person name="Pearson M."/>
            <person name="Poulain J."/>
            <person name="Poussereau N."/>
            <person name="Quesneville H."/>
            <person name="Rascle C."/>
            <person name="Schumacher J."/>
            <person name="Segurens B."/>
            <person name="Sexton A."/>
            <person name="Silva E."/>
            <person name="Sirven C."/>
            <person name="Soanes D.M."/>
            <person name="Talbot N.J."/>
            <person name="Templeton M."/>
            <person name="Yandava C."/>
            <person name="Yarden O."/>
            <person name="Zeng Q."/>
            <person name="Rollins J.A."/>
            <person name="Lebrun M.H."/>
            <person name="Dickman M."/>
        </authorList>
    </citation>
    <scope>NUCLEOTIDE SEQUENCE [LARGE SCALE GENOMIC DNA]</scope>
    <source>
        <strain evidence="3">ATCC 18683 / 1980 / Ss-1</strain>
    </source>
</reference>
<protein>
    <submittedName>
        <fullName evidence="2">Uncharacterized protein</fullName>
    </submittedName>
</protein>
<keyword evidence="3" id="KW-1185">Reference proteome</keyword>
<dbReference type="HOGENOM" id="CLU_448465_0_0_1"/>
<evidence type="ECO:0000313" key="3">
    <source>
        <dbReference type="Proteomes" id="UP000001312"/>
    </source>
</evidence>
<proteinExistence type="predicted"/>
<feature type="compositionally biased region" description="Polar residues" evidence="1">
    <location>
        <begin position="478"/>
        <end position="489"/>
    </location>
</feature>
<dbReference type="GeneID" id="5484162"/>
<name>A7F0J9_SCLS1</name>
<dbReference type="OMA" id="KWTEWER"/>
<feature type="region of interest" description="Disordered" evidence="1">
    <location>
        <begin position="55"/>
        <end position="168"/>
    </location>
</feature>
<dbReference type="AlphaFoldDB" id="A7F0J9"/>
<feature type="region of interest" description="Disordered" evidence="1">
    <location>
        <begin position="437"/>
        <end position="489"/>
    </location>
</feature>
<evidence type="ECO:0000313" key="2">
    <source>
        <dbReference type="EMBL" id="EDN95241.1"/>
    </source>
</evidence>
<dbReference type="InParanoid" id="A7F0J9"/>
<organism evidence="2 3">
    <name type="scientific">Sclerotinia sclerotiorum (strain ATCC 18683 / 1980 / Ss-1)</name>
    <name type="common">White mold</name>
    <name type="synonym">Whetzelinia sclerotiorum</name>
    <dbReference type="NCBI Taxonomy" id="665079"/>
    <lineage>
        <taxon>Eukaryota</taxon>
        <taxon>Fungi</taxon>
        <taxon>Dikarya</taxon>
        <taxon>Ascomycota</taxon>
        <taxon>Pezizomycotina</taxon>
        <taxon>Leotiomycetes</taxon>
        <taxon>Helotiales</taxon>
        <taxon>Sclerotiniaceae</taxon>
        <taxon>Sclerotinia</taxon>
    </lineage>
</organism>
<gene>
    <name evidence="2" type="ORF">SS1G_11117</name>
</gene>
<dbReference type="RefSeq" id="XP_001587876.1">
    <property type="nucleotide sequence ID" value="XM_001587826.1"/>
</dbReference>
<sequence>MEEKRRAIRQKTSDLSSISLNYKTIHNVLTICLTSLATIDGIILGVMEGRNQNKGAVTSRFGPNPDEPLMSIEGRDTGSSDDASAPMPPAREWSQQRGGLIGSRHHRTSSTTHIPTQLAREQRGSGSGYSASLSLGSRNPRGQQQLSSGPVPDALNPNDNSNYPTQLPPNLRQRAQMQLGLSAARGMVLPAESLASKGTAIGSSITTQSPFGVLVPDPVSSSQQLKATRASRGVTFSLAKNASVRLNPFRKVVPATVKLVADNGQLWKYKYPGARRDSKSELSGNVTIARLNDWANSILRRRLPDNFPAAAREGSSSTPPKPKADKWTEWERAYLEAHIMDAVKAKKTKLDEEDWQLIADAQSEEFFHHKRLPGLPLAHLTSCTLTIDNVPVIRAGGFTKIEGYFPKRSSSEIQSILYHWPDIQEKIKEEIRKNHGKTPEYLDCGTDLSDSETTSDDENGENDTNMVDSDASELVNEGPNNPDSPLNEE</sequence>
<dbReference type="Proteomes" id="UP000001312">
    <property type="component" value="Unassembled WGS sequence"/>
</dbReference>
<dbReference type="KEGG" id="ssl:SS1G_11117"/>